<dbReference type="InterPro" id="IPR006140">
    <property type="entry name" value="D-isomer_DH_NAD-bd"/>
</dbReference>
<dbReference type="PANTHER" id="PTHR10996">
    <property type="entry name" value="2-HYDROXYACID DEHYDROGENASE-RELATED"/>
    <property type="match status" value="1"/>
</dbReference>
<dbReference type="RefSeq" id="WP_094394208.1">
    <property type="nucleotide sequence ID" value="NZ_CP059343.1"/>
</dbReference>
<keyword evidence="2" id="KW-0520">NAD</keyword>
<dbReference type="GO" id="GO:0051287">
    <property type="term" value="F:NAD binding"/>
    <property type="evidence" value="ECO:0007669"/>
    <property type="project" value="InterPro"/>
</dbReference>
<dbReference type="GO" id="GO:0030267">
    <property type="term" value="F:glyoxylate reductase (NADPH) activity"/>
    <property type="evidence" value="ECO:0007669"/>
    <property type="project" value="UniProtKB-EC"/>
</dbReference>
<dbReference type="PROSITE" id="PS00671">
    <property type="entry name" value="D_2_HYDROXYACID_DH_3"/>
    <property type="match status" value="1"/>
</dbReference>
<sequence>MDSTPRDIALTDLHVISLPEPRLFEEISAATSDFRCVLWDLVGEPEGCSREDVDIAVAPYYSNRWRKDTSVLRGVALLQLQSTGYDGVPEQIGPDVALAAGGWVHAAGTAEVALGLMIAAQREFDRAIVNQRAGRYERYFSRSLADSRVTVVGTGEIGRAVIARLEPFEVEVTRVASHAREDASGRVHGVAELEEILPRTDILVLALPLTDTTEHLVGERLLCQLPDGALVVNVGRGAVVDTAALTAEVTAGRLRCALDVVDPEPLPGDHPLMAAEGSIVLPHIGGSNESFRPRIRKLVLEQLEAVRQGRSPQFLVQPGRLDLPGDRVDTGAVTGARAGRGSGV</sequence>
<gene>
    <name evidence="4" type="primary">tkrA_2</name>
    <name evidence="4" type="ORF">CIB50_0002155</name>
</gene>
<keyword evidence="5" id="KW-1185">Reference proteome</keyword>
<dbReference type="GO" id="GO:0005829">
    <property type="term" value="C:cytosol"/>
    <property type="evidence" value="ECO:0007669"/>
    <property type="project" value="TreeGrafter"/>
</dbReference>
<accession>A0A7D7PT01</accession>
<evidence type="ECO:0000259" key="3">
    <source>
        <dbReference type="Pfam" id="PF02826"/>
    </source>
</evidence>
<evidence type="ECO:0000313" key="5">
    <source>
        <dbReference type="Proteomes" id="UP000216825"/>
    </source>
</evidence>
<dbReference type="Proteomes" id="UP000216825">
    <property type="component" value="Chromosome"/>
</dbReference>
<organism evidence="4 5">
    <name type="scientific">Kocuria varians</name>
    <name type="common">Micrococcus varians</name>
    <dbReference type="NCBI Taxonomy" id="1272"/>
    <lineage>
        <taxon>Bacteria</taxon>
        <taxon>Bacillati</taxon>
        <taxon>Actinomycetota</taxon>
        <taxon>Actinomycetes</taxon>
        <taxon>Micrococcales</taxon>
        <taxon>Micrococcaceae</taxon>
        <taxon>Kocuria</taxon>
    </lineage>
</organism>
<keyword evidence="1 4" id="KW-0560">Oxidoreductase</keyword>
<dbReference type="PANTHER" id="PTHR10996:SF178">
    <property type="entry name" value="2-HYDROXYACID DEHYDROGENASE YGL185C-RELATED"/>
    <property type="match status" value="1"/>
</dbReference>
<dbReference type="InterPro" id="IPR050223">
    <property type="entry name" value="D-isomer_2-hydroxyacid_DH"/>
</dbReference>
<reference evidence="4" key="1">
    <citation type="submission" date="2017-08" db="EMBL/GenBank/DDBJ databases">
        <authorList>
            <person name="Minaev M."/>
            <person name="Kurbakov K.A."/>
            <person name="Solodovnikova G.I."/>
            <person name="Kuznetsova O.A."/>
            <person name="Lisitsyn A.B."/>
        </authorList>
    </citation>
    <scope>NUCLEOTIDE SEQUENCE</scope>
    <source>
        <strain evidence="4">80</strain>
    </source>
</reference>
<keyword evidence="4" id="KW-0670">Pyruvate</keyword>
<dbReference type="SUPFAM" id="SSF51735">
    <property type="entry name" value="NAD(P)-binding Rossmann-fold domains"/>
    <property type="match status" value="1"/>
</dbReference>
<dbReference type="EC" id="1.1.1.79" evidence="4"/>
<protein>
    <submittedName>
        <fullName evidence="4">Glyoxylate/hydroxypyruvate reductase B</fullName>
        <ecNumber evidence="4">1.1.1.79</ecNumber>
    </submittedName>
</protein>
<feature type="domain" description="D-isomer specific 2-hydroxyacid dehydrogenase NAD-binding" evidence="3">
    <location>
        <begin position="114"/>
        <end position="285"/>
    </location>
</feature>
<proteinExistence type="predicted"/>
<dbReference type="Gene3D" id="3.40.50.720">
    <property type="entry name" value="NAD(P)-binding Rossmann-like Domain"/>
    <property type="match status" value="2"/>
</dbReference>
<name>A0A7D7PT01_KOCVA</name>
<dbReference type="Pfam" id="PF02826">
    <property type="entry name" value="2-Hacid_dh_C"/>
    <property type="match status" value="1"/>
</dbReference>
<reference evidence="4" key="2">
    <citation type="submission" date="2020-07" db="EMBL/GenBank/DDBJ databases">
        <title>Genome of starter culture bacteria Kocuria salsicia reveals its technological properties and safety for usage in meat industry.</title>
        <authorList>
            <person name="Michael M."/>
            <person name="Konstantin K."/>
            <person name="Evgenii K."/>
            <person name="Galina S."/>
            <person name="Oksana K."/>
            <person name="Andrei L."/>
        </authorList>
    </citation>
    <scope>NUCLEOTIDE SEQUENCE [LARGE SCALE GENOMIC DNA]</scope>
    <source>
        <strain evidence="4">80</strain>
    </source>
</reference>
<evidence type="ECO:0000256" key="1">
    <source>
        <dbReference type="ARBA" id="ARBA00023002"/>
    </source>
</evidence>
<dbReference type="AlphaFoldDB" id="A0A7D7PT01"/>
<dbReference type="KEGG" id="kvr:CIB50_0002155"/>
<evidence type="ECO:0000256" key="2">
    <source>
        <dbReference type="ARBA" id="ARBA00023027"/>
    </source>
</evidence>
<dbReference type="InterPro" id="IPR029753">
    <property type="entry name" value="D-isomer_DH_CS"/>
</dbReference>
<dbReference type="InterPro" id="IPR036291">
    <property type="entry name" value="NAD(P)-bd_dom_sf"/>
</dbReference>
<dbReference type="EMBL" id="CP059343">
    <property type="protein sequence ID" value="QMS57414.1"/>
    <property type="molecule type" value="Genomic_DNA"/>
</dbReference>
<evidence type="ECO:0000313" key="4">
    <source>
        <dbReference type="EMBL" id="QMS57414.1"/>
    </source>
</evidence>
<dbReference type="GO" id="GO:0016618">
    <property type="term" value="F:hydroxypyruvate reductase [NAD(P)H] activity"/>
    <property type="evidence" value="ECO:0007669"/>
    <property type="project" value="TreeGrafter"/>
</dbReference>